<evidence type="ECO:0000313" key="2">
    <source>
        <dbReference type="Proteomes" id="UP001595923"/>
    </source>
</evidence>
<dbReference type="Pfam" id="PF05960">
    <property type="entry name" value="DUF885"/>
    <property type="match status" value="1"/>
</dbReference>
<dbReference type="Proteomes" id="UP001595923">
    <property type="component" value="Unassembled WGS sequence"/>
</dbReference>
<comment type="caution">
    <text evidence="1">The sequence shown here is derived from an EMBL/GenBank/DDBJ whole genome shotgun (WGS) entry which is preliminary data.</text>
</comment>
<evidence type="ECO:0000313" key="1">
    <source>
        <dbReference type="EMBL" id="MFC4565896.1"/>
    </source>
</evidence>
<dbReference type="InterPro" id="IPR010281">
    <property type="entry name" value="DUF885"/>
</dbReference>
<dbReference type="PANTHER" id="PTHR33361:SF15">
    <property type="entry name" value="DUF885 FAMILY LIPOPROTEIN"/>
    <property type="match status" value="1"/>
</dbReference>
<organism evidence="1 2">
    <name type="scientific">Nocardiopsis mangrovi</name>
    <dbReference type="NCBI Taxonomy" id="1179818"/>
    <lineage>
        <taxon>Bacteria</taxon>
        <taxon>Bacillati</taxon>
        <taxon>Actinomycetota</taxon>
        <taxon>Actinomycetes</taxon>
        <taxon>Streptosporangiales</taxon>
        <taxon>Nocardiopsidaceae</taxon>
        <taxon>Nocardiopsis</taxon>
    </lineage>
</organism>
<keyword evidence="2" id="KW-1185">Reference proteome</keyword>
<reference evidence="2" key="1">
    <citation type="journal article" date="2019" name="Int. J. Syst. Evol. Microbiol.">
        <title>The Global Catalogue of Microorganisms (GCM) 10K type strain sequencing project: providing services to taxonomists for standard genome sequencing and annotation.</title>
        <authorList>
            <consortium name="The Broad Institute Genomics Platform"/>
            <consortium name="The Broad Institute Genome Sequencing Center for Infectious Disease"/>
            <person name="Wu L."/>
            <person name="Ma J."/>
        </authorList>
    </citation>
    <scope>NUCLEOTIDE SEQUENCE [LARGE SCALE GENOMIC DNA]</scope>
    <source>
        <strain evidence="2">XZYJ18</strain>
    </source>
</reference>
<protein>
    <submittedName>
        <fullName evidence="1">DUF885 family protein</fullName>
    </submittedName>
</protein>
<dbReference type="PANTHER" id="PTHR33361">
    <property type="entry name" value="GLR0591 PROTEIN"/>
    <property type="match status" value="1"/>
</dbReference>
<gene>
    <name evidence="1" type="ORF">ACFO4E_28900</name>
</gene>
<name>A0ABV9E6D8_9ACTN</name>
<accession>A0ABV9E6D8</accession>
<dbReference type="RefSeq" id="WP_378580293.1">
    <property type="nucleotide sequence ID" value="NZ_JBHSFQ010000051.1"/>
</dbReference>
<sequence>MDDFPARLRAIADLQASEMREGAGRHEYDGRISDLSPDAVRSGLARLGLGEPFPDPHDEAHATAAEEALRVELGELELHRSNPLWHIGELDLSVYDKDYAPAGERDEARLRHLAAWPDAVDNAVAALDRVSAPVAGALLSSVRGLAAAVPADAPGDVREAALAAHRRFTAHIEAAARDGAPSAALGGAALARLMGTAEAAAVDLGRLAELADAERDRLTERMAEAAARIDPSRAPLDLARELVRDHPDADGVLTEARRWTEHSIAFTRERDLVPYHDGECAVGVAPESARWGTAMMSWAAPAEADAPAHYYVTPPEPDWEPAEAAEWLEVFSATTLPAISVHEVAPGHFSHSRALRRAPGAVRRTLFSYAFIEGWAHYAEELCVDEGFGGYAERAVGDPRFTAAHFEVGVWLEALIRVTRLAAAIGVHTGAMSVEDAAARFAADTVLAGPAALSEARRASFDPTYGRYTWGKLEILGLRDRAKERWGAGYTTRRFHAAMLDLGAPPLGLLGTAVDRG</sequence>
<dbReference type="EMBL" id="JBHSFQ010000051">
    <property type="protein sequence ID" value="MFC4565896.1"/>
    <property type="molecule type" value="Genomic_DNA"/>
</dbReference>
<proteinExistence type="predicted"/>